<protein>
    <submittedName>
        <fullName evidence="3">Recombinase family protein</fullName>
    </submittedName>
</protein>
<dbReference type="SUPFAM" id="SSF53041">
    <property type="entry name" value="Resolvase-like"/>
    <property type="match status" value="1"/>
</dbReference>
<dbReference type="PANTHER" id="PTHR30461">
    <property type="entry name" value="DNA-INVERTASE FROM LAMBDOID PROPHAGE"/>
    <property type="match status" value="1"/>
</dbReference>
<name>A0ABW8V3L1_9PROT</name>
<sequence length="522" mass="58870">MRSLRTDADSPDPSRPVRAAEYVRMSTEHQKYSTENQADAMRQYAARHGLEIVRTYADEGKSGLAIDGRNGLKRLIDDVQNGRADYSVILAYDVSRWGRFQDADESAYYEYVCKRAGVRVEYCAESFENDGSMGSDLQKMIKRKMAGEYSRELSHKVFAGQCRLIELGFRQGGPAGYGLRRQMIDQDRRPKSLLGPGERKSLQTDRVILVPGPEDEIETVRRVYRTFVEDGKTEGEIAALLNTEGKLTDFGRPWTRGSVHQLLTNEKYIGTNIYNRISCKLKGKRVVNRSDMWIRAEGAFAPILDPGLFQAAQALILTRSQRLSDPEMLERLKSLLAHQGYLSGLVIDECEGMPSSGAYRHRFGSLVRAYSLIGYRPGRDYRYIEINRHLRDLHPRLVEDTLARIRQAGGRVAIDARTDLLTVNEEFTVSLVLSRCQETPAGARRWVIRLDAGLVPDLTVAVRMTPGNDDVRDYYLLPSIDMTAPKLRLAEENGAGIDAYRFDGLSALMNMAKRVSLKEVPG</sequence>
<dbReference type="Pfam" id="PF07508">
    <property type="entry name" value="Recombinase"/>
    <property type="match status" value="1"/>
</dbReference>
<dbReference type="PROSITE" id="PS51736">
    <property type="entry name" value="RECOMBINASES_3"/>
    <property type="match status" value="1"/>
</dbReference>
<feature type="domain" description="Resolvase/invertase-type recombinase catalytic" evidence="1">
    <location>
        <begin position="18"/>
        <end position="172"/>
    </location>
</feature>
<proteinExistence type="predicted"/>
<evidence type="ECO:0000313" key="3">
    <source>
        <dbReference type="EMBL" id="MFL7899756.1"/>
    </source>
</evidence>
<organism evidence="3 4">
    <name type="scientific">Azospirillum argentinense</name>
    <dbReference type="NCBI Taxonomy" id="2970906"/>
    <lineage>
        <taxon>Bacteria</taxon>
        <taxon>Pseudomonadati</taxon>
        <taxon>Pseudomonadota</taxon>
        <taxon>Alphaproteobacteria</taxon>
        <taxon>Rhodospirillales</taxon>
        <taxon>Azospirillaceae</taxon>
        <taxon>Azospirillum</taxon>
    </lineage>
</organism>
<gene>
    <name evidence="3" type="ORF">ACJ41P_01370</name>
</gene>
<dbReference type="Gene3D" id="3.90.1750.20">
    <property type="entry name" value="Putative Large Serine Recombinase, Chain B, Domain 2"/>
    <property type="match status" value="1"/>
</dbReference>
<dbReference type="InterPro" id="IPR038109">
    <property type="entry name" value="DNA_bind_recomb_sf"/>
</dbReference>
<reference evidence="3 4" key="1">
    <citation type="submission" date="2024-11" db="EMBL/GenBank/DDBJ databases">
        <title>Draft genome sequences of two bacteria associated to sugarcane roots in Colombia.</title>
        <authorList>
            <person name="Pardo-Diaz S."/>
            <person name="Masmela-Mendoza J."/>
            <person name="Delgadillo-Duran P."/>
            <person name="Bautista E.J."/>
            <person name="Rojas-Tapias D.F."/>
        </authorList>
    </citation>
    <scope>NUCLEOTIDE SEQUENCE [LARGE SCALE GENOMIC DNA]</scope>
    <source>
        <strain evidence="3 4">Ap18</strain>
    </source>
</reference>
<evidence type="ECO:0000259" key="2">
    <source>
        <dbReference type="PROSITE" id="PS51737"/>
    </source>
</evidence>
<dbReference type="CDD" id="cd00338">
    <property type="entry name" value="Ser_Recombinase"/>
    <property type="match status" value="1"/>
</dbReference>
<comment type="caution">
    <text evidence="3">The sequence shown here is derived from an EMBL/GenBank/DDBJ whole genome shotgun (WGS) entry which is preliminary data.</text>
</comment>
<dbReference type="Proteomes" id="UP001628281">
    <property type="component" value="Unassembled WGS sequence"/>
</dbReference>
<dbReference type="InterPro" id="IPR011109">
    <property type="entry name" value="DNA_bind_recombinase_dom"/>
</dbReference>
<dbReference type="Gene3D" id="3.40.50.1390">
    <property type="entry name" value="Resolvase, N-terminal catalytic domain"/>
    <property type="match status" value="1"/>
</dbReference>
<evidence type="ECO:0000313" key="4">
    <source>
        <dbReference type="Proteomes" id="UP001628281"/>
    </source>
</evidence>
<dbReference type="PROSITE" id="PS51737">
    <property type="entry name" value="RECOMBINASE_DNA_BIND"/>
    <property type="match status" value="1"/>
</dbReference>
<dbReference type="InterPro" id="IPR036162">
    <property type="entry name" value="Resolvase-like_N_sf"/>
</dbReference>
<accession>A0ABW8V3L1</accession>
<keyword evidence="4" id="KW-1185">Reference proteome</keyword>
<dbReference type="PANTHER" id="PTHR30461:SF23">
    <property type="entry name" value="DNA RECOMBINASE-RELATED"/>
    <property type="match status" value="1"/>
</dbReference>
<dbReference type="Pfam" id="PF00239">
    <property type="entry name" value="Resolvase"/>
    <property type="match status" value="1"/>
</dbReference>
<evidence type="ECO:0000259" key="1">
    <source>
        <dbReference type="PROSITE" id="PS51736"/>
    </source>
</evidence>
<dbReference type="InterPro" id="IPR050639">
    <property type="entry name" value="SSR_resolvase"/>
</dbReference>
<dbReference type="EMBL" id="JBJLSN010000002">
    <property type="protein sequence ID" value="MFL7899756.1"/>
    <property type="molecule type" value="Genomic_DNA"/>
</dbReference>
<dbReference type="InterPro" id="IPR006119">
    <property type="entry name" value="Resolv_N"/>
</dbReference>
<feature type="domain" description="Recombinase" evidence="2">
    <location>
        <begin position="198"/>
        <end position="323"/>
    </location>
</feature>
<dbReference type="SMART" id="SM00857">
    <property type="entry name" value="Resolvase"/>
    <property type="match status" value="1"/>
</dbReference>
<dbReference type="RefSeq" id="WP_257722213.1">
    <property type="nucleotide sequence ID" value="NZ_CP007793.1"/>
</dbReference>